<dbReference type="EMBL" id="JAAOIV010000011">
    <property type="protein sequence ID" value="NHN56966.1"/>
    <property type="molecule type" value="Genomic_DNA"/>
</dbReference>
<dbReference type="Proteomes" id="UP000744769">
    <property type="component" value="Unassembled WGS sequence"/>
</dbReference>
<comment type="caution">
    <text evidence="7">The sequence shown here is derived from an EMBL/GenBank/DDBJ whole genome shotgun (WGS) entry which is preliminary data.</text>
</comment>
<evidence type="ECO:0000256" key="1">
    <source>
        <dbReference type="ARBA" id="ARBA00004533"/>
    </source>
</evidence>
<accession>A0A967B8W2</accession>
<evidence type="ECO:0000256" key="6">
    <source>
        <dbReference type="ARBA" id="ARBA00023315"/>
    </source>
</evidence>
<keyword evidence="5" id="KW-0472">Membrane</keyword>
<dbReference type="RefSeq" id="WP_166197733.1">
    <property type="nucleotide sequence ID" value="NZ_JAAOIV010000011.1"/>
</dbReference>
<organism evidence="7 8">
    <name type="scientific">Metallococcus carri</name>
    <dbReference type="NCBI Taxonomy" id="1656884"/>
    <lineage>
        <taxon>Bacteria</taxon>
        <taxon>Bacillati</taxon>
        <taxon>Actinomycetota</taxon>
        <taxon>Actinomycetes</taxon>
        <taxon>Micrococcales</taxon>
        <taxon>Dermacoccaceae</taxon>
        <taxon>Metallococcus</taxon>
    </lineage>
</organism>
<name>A0A967B8W2_9MICO</name>
<evidence type="ECO:0000313" key="8">
    <source>
        <dbReference type="Proteomes" id="UP000744769"/>
    </source>
</evidence>
<keyword evidence="3" id="KW-0997">Cell inner membrane</keyword>
<dbReference type="PANTHER" id="PTHR30606:SF10">
    <property type="entry name" value="PHOSPHATIDYLINOSITOL MANNOSIDE ACYLTRANSFERASE"/>
    <property type="match status" value="1"/>
</dbReference>
<dbReference type="NCBIfam" id="NF005919">
    <property type="entry name" value="PRK07920.1"/>
    <property type="match status" value="1"/>
</dbReference>
<protein>
    <submittedName>
        <fullName evidence="7">Phosphatidylinositol mannoside acyltransferase</fullName>
    </submittedName>
</protein>
<proteinExistence type="predicted"/>
<evidence type="ECO:0000256" key="4">
    <source>
        <dbReference type="ARBA" id="ARBA00022679"/>
    </source>
</evidence>
<sequence length="300" mass="33412">MISTDRLEVLGYRAAWSLVRRLPERTAYRLFDAAAKATYRRDGRSVQRMRENYRRIRPELDAAALEDLVAAGVRSYLRYWCDAFRLSVHTPEQLDERIRLTGADAEARAIVARGEPLILFLGHLGNWDLAGAWATTHFAPVTTVAERLEPEEVFTEFLTFRESLGMTIVPLTGGVDPYPTLRAALGRGAFVPLLADRDLTSHGVEVTLCGQQIKAATGPARLALDTGAALFPLAITYEDVPGRAAPRVVAHFGDRVVVPDGDRAEQVRAMTQACVDGLGERIRTHTQDWHMMQRIFSEDL</sequence>
<keyword evidence="2" id="KW-1003">Cell membrane</keyword>
<dbReference type="GO" id="GO:0016746">
    <property type="term" value="F:acyltransferase activity"/>
    <property type="evidence" value="ECO:0007669"/>
    <property type="project" value="UniProtKB-KW"/>
</dbReference>
<evidence type="ECO:0000313" key="7">
    <source>
        <dbReference type="EMBL" id="NHN56966.1"/>
    </source>
</evidence>
<dbReference type="GO" id="GO:0005886">
    <property type="term" value="C:plasma membrane"/>
    <property type="evidence" value="ECO:0007669"/>
    <property type="project" value="UniProtKB-SubCell"/>
</dbReference>
<evidence type="ECO:0000256" key="3">
    <source>
        <dbReference type="ARBA" id="ARBA00022519"/>
    </source>
</evidence>
<dbReference type="GO" id="GO:0009247">
    <property type="term" value="P:glycolipid biosynthetic process"/>
    <property type="evidence" value="ECO:0007669"/>
    <property type="project" value="UniProtKB-ARBA"/>
</dbReference>
<dbReference type="Pfam" id="PF03279">
    <property type="entry name" value="Lip_A_acyltrans"/>
    <property type="match status" value="1"/>
</dbReference>
<keyword evidence="6 7" id="KW-0012">Acyltransferase</keyword>
<reference evidence="7" key="1">
    <citation type="submission" date="2020-03" db="EMBL/GenBank/DDBJ databases">
        <title>Draft sequencing of Calidifontibacter sp. DB0510.</title>
        <authorList>
            <person name="Kim D.-U."/>
        </authorList>
    </citation>
    <scope>NUCLEOTIDE SEQUENCE</scope>
    <source>
        <strain evidence="7">DB0510</strain>
    </source>
</reference>
<evidence type="ECO:0000256" key="2">
    <source>
        <dbReference type="ARBA" id="ARBA00022475"/>
    </source>
</evidence>
<comment type="subcellular location">
    <subcellularLocation>
        <location evidence="1">Cell inner membrane</location>
    </subcellularLocation>
</comment>
<keyword evidence="8" id="KW-1185">Reference proteome</keyword>
<gene>
    <name evidence="7" type="ORF">G9U51_14435</name>
</gene>
<evidence type="ECO:0000256" key="5">
    <source>
        <dbReference type="ARBA" id="ARBA00023136"/>
    </source>
</evidence>
<dbReference type="PANTHER" id="PTHR30606">
    <property type="entry name" value="LIPID A BIOSYNTHESIS LAUROYL ACYLTRANSFERASE"/>
    <property type="match status" value="1"/>
</dbReference>
<dbReference type="CDD" id="cd07984">
    <property type="entry name" value="LPLAT_LABLAT-like"/>
    <property type="match status" value="1"/>
</dbReference>
<dbReference type="AlphaFoldDB" id="A0A967B8W2"/>
<keyword evidence="4" id="KW-0808">Transferase</keyword>
<dbReference type="InterPro" id="IPR004960">
    <property type="entry name" value="LipA_acyltrans"/>
</dbReference>